<accession>T0CRQ3</accession>
<comment type="function">
    <text evidence="8">Uptake of L-lactate across the membrane. Can also transport D-lactate and glycolate.</text>
</comment>
<keyword evidence="10" id="KW-1185">Reference proteome</keyword>
<dbReference type="eggNOG" id="COG1620">
    <property type="taxonomic scope" value="Bacteria"/>
</dbReference>
<reference evidence="10" key="1">
    <citation type="journal article" date="2022" name="G3 (Bethesda)">
        <title>Unveiling the complete genome sequence of Alicyclobacillus acidoterrestris DSM 3922T, a taint-producing strain.</title>
        <authorList>
            <person name="Leonardo I.C."/>
            <person name="Barreto Crespo M.T."/>
            <person name="Gaspar F.B."/>
        </authorList>
    </citation>
    <scope>NUCLEOTIDE SEQUENCE [LARGE SCALE GENOMIC DNA]</scope>
    <source>
        <strain evidence="10">DSM 3922</strain>
    </source>
</reference>
<keyword evidence="4 8" id="KW-1003">Cell membrane</keyword>
<comment type="subcellular location">
    <subcellularLocation>
        <location evidence="1 8">Cell membrane</location>
        <topology evidence="1 8">Multi-pass membrane protein</topology>
    </subcellularLocation>
</comment>
<dbReference type="OrthoDB" id="9761056at2"/>
<evidence type="ECO:0000256" key="3">
    <source>
        <dbReference type="ARBA" id="ARBA00022448"/>
    </source>
</evidence>
<keyword evidence="5 8" id="KW-0812">Transmembrane</keyword>
<name>T0CRQ3_ALIAG</name>
<dbReference type="GO" id="GO:0015295">
    <property type="term" value="F:solute:proton symporter activity"/>
    <property type="evidence" value="ECO:0007669"/>
    <property type="project" value="TreeGrafter"/>
</dbReference>
<evidence type="ECO:0000256" key="8">
    <source>
        <dbReference type="RuleBase" id="RU365092"/>
    </source>
</evidence>
<dbReference type="KEGG" id="aaco:K1I37_09640"/>
<dbReference type="InterPro" id="IPR003804">
    <property type="entry name" value="Lactate_perm"/>
</dbReference>
<evidence type="ECO:0000256" key="6">
    <source>
        <dbReference type="ARBA" id="ARBA00022989"/>
    </source>
</evidence>
<evidence type="ECO:0000256" key="1">
    <source>
        <dbReference type="ARBA" id="ARBA00004651"/>
    </source>
</evidence>
<dbReference type="GO" id="GO:0015129">
    <property type="term" value="F:lactate transmembrane transporter activity"/>
    <property type="evidence" value="ECO:0007669"/>
    <property type="project" value="UniProtKB-UniRule"/>
</dbReference>
<dbReference type="STRING" id="1356854.N007_16030"/>
<feature type="transmembrane region" description="Helical" evidence="8">
    <location>
        <begin position="125"/>
        <end position="141"/>
    </location>
</feature>
<dbReference type="EMBL" id="CP080467">
    <property type="protein sequence ID" value="UNO50666.1"/>
    <property type="molecule type" value="Genomic_DNA"/>
</dbReference>
<keyword evidence="3 8" id="KW-0813">Transport</keyword>
<gene>
    <name evidence="9" type="ORF">K1I37_09640</name>
</gene>
<comment type="similarity">
    <text evidence="2 8">Belongs to the lactate permease family.</text>
</comment>
<feature type="transmembrane region" description="Helical" evidence="8">
    <location>
        <begin position="250"/>
        <end position="273"/>
    </location>
</feature>
<dbReference type="PANTHER" id="PTHR30003">
    <property type="entry name" value="L-LACTATE PERMEASE"/>
    <property type="match status" value="1"/>
</dbReference>
<evidence type="ECO:0000256" key="7">
    <source>
        <dbReference type="ARBA" id="ARBA00023136"/>
    </source>
</evidence>
<keyword evidence="6 8" id="KW-1133">Transmembrane helix</keyword>
<dbReference type="Pfam" id="PF02652">
    <property type="entry name" value="Lactate_perm"/>
    <property type="match status" value="1"/>
</dbReference>
<feature type="transmembrane region" description="Helical" evidence="8">
    <location>
        <begin position="341"/>
        <end position="363"/>
    </location>
</feature>
<comment type="caution">
    <text evidence="8">Lacks conserved residue(s) required for the propagation of feature annotation.</text>
</comment>
<dbReference type="GO" id="GO:0005886">
    <property type="term" value="C:plasma membrane"/>
    <property type="evidence" value="ECO:0007669"/>
    <property type="project" value="UniProtKB-SubCell"/>
</dbReference>
<evidence type="ECO:0000313" key="9">
    <source>
        <dbReference type="EMBL" id="UNO50666.1"/>
    </source>
</evidence>
<feature type="transmembrane region" description="Helical" evidence="8">
    <location>
        <begin position="55"/>
        <end position="81"/>
    </location>
</feature>
<organism evidence="9 10">
    <name type="scientific">Alicyclobacillus acidoterrestris (strain ATCC 49025 / DSM 3922 / CIP 106132 / NCIMB 13137 / GD3B)</name>
    <dbReference type="NCBI Taxonomy" id="1356854"/>
    <lineage>
        <taxon>Bacteria</taxon>
        <taxon>Bacillati</taxon>
        <taxon>Bacillota</taxon>
        <taxon>Bacilli</taxon>
        <taxon>Bacillales</taxon>
        <taxon>Alicyclobacillaceae</taxon>
        <taxon>Alicyclobacillus</taxon>
    </lineage>
</organism>
<evidence type="ECO:0000256" key="2">
    <source>
        <dbReference type="ARBA" id="ARBA00010100"/>
    </source>
</evidence>
<feature type="transmembrane region" description="Helical" evidence="8">
    <location>
        <begin position="6"/>
        <end position="24"/>
    </location>
</feature>
<proteinExistence type="inferred from homology"/>
<feature type="transmembrane region" description="Helical" evidence="8">
    <location>
        <begin position="148"/>
        <end position="168"/>
    </location>
</feature>
<protein>
    <recommendedName>
        <fullName evidence="8">L-lactate permease</fullName>
    </recommendedName>
</protein>
<feature type="transmembrane region" description="Helical" evidence="8">
    <location>
        <begin position="180"/>
        <end position="203"/>
    </location>
</feature>
<dbReference type="RefSeq" id="WP_021298350.1">
    <property type="nucleotide sequence ID" value="NZ_AURB01000185.1"/>
</dbReference>
<evidence type="ECO:0000313" key="10">
    <source>
        <dbReference type="Proteomes" id="UP000829401"/>
    </source>
</evidence>
<accession>A0A9E6ZP81</accession>
<dbReference type="PANTHER" id="PTHR30003:SF0">
    <property type="entry name" value="GLYCOLATE PERMEASE GLCA-RELATED"/>
    <property type="match status" value="1"/>
</dbReference>
<dbReference type="AlphaFoldDB" id="T0CRQ3"/>
<evidence type="ECO:0000256" key="5">
    <source>
        <dbReference type="ARBA" id="ARBA00022692"/>
    </source>
</evidence>
<sequence length="366" mass="38496">MPSWFAVLMSALPILVALILLIGFKVSSLRTAVCVYGLAVVLAAMKTPFQMPLVAIGLASIQGLLLSLVIVLVLIFGLLLYNVLQVGGAIETISSAFTRRAHLPVQQALLISAALGPFLEATSGFGIGIVIAAPLFLAVGFSPRKTVLLSLLTQTAVPWGALAVGTVINAELSNVSLHALGMTSALATIPLYLMYTVAVVLIYRLSWTQACRCFVNTLRQAYPAVVSTVGYIAMSTVMQKAGMINCISSAIAFLFGGSFLLVSPLIGGLGGFISGSNSAANAMFAPFQSAMAHKLHSSALLYATSQNVSAANMSYASPSRISLATVVSKQVGREGEFIRKVLPLSLAAVAIVIVFNVMFWVFIKSF</sequence>
<feature type="transmembrane region" description="Helical" evidence="8">
    <location>
        <begin position="224"/>
        <end position="244"/>
    </location>
</feature>
<dbReference type="Proteomes" id="UP000829401">
    <property type="component" value="Chromosome"/>
</dbReference>
<keyword evidence="7 8" id="KW-0472">Membrane</keyword>
<evidence type="ECO:0000256" key="4">
    <source>
        <dbReference type="ARBA" id="ARBA00022475"/>
    </source>
</evidence>